<dbReference type="EMBL" id="CH480816">
    <property type="protein sequence ID" value="EDW46748.1"/>
    <property type="molecule type" value="Genomic_DNA"/>
</dbReference>
<name>B4HQT8_DROSE</name>
<sequence length="155" mass="18004">MRRLAVHIGKSEELRSRTKVRLDYLAILYLFQWEIGAVQNKINELKSWLDQNVKGRQDSDTIDTLIMLCVIEMKKAKKLPAKIANFRIANKNTVQNYIILPTIKIPNITIIFADEKLPLSARSRKQNIEEKLDKLIGFLKDCITKKINLLDILEE</sequence>
<evidence type="ECO:0000313" key="2">
    <source>
        <dbReference type="Proteomes" id="UP000001292"/>
    </source>
</evidence>
<accession>B4HQT8</accession>
<proteinExistence type="predicted"/>
<reference evidence="1 2" key="1">
    <citation type="journal article" date="2007" name="Nature">
        <title>Evolution of genes and genomes on the Drosophila phylogeny.</title>
        <authorList>
            <consortium name="Drosophila 12 Genomes Consortium"/>
            <person name="Clark A.G."/>
            <person name="Eisen M.B."/>
            <person name="Smith D.R."/>
            <person name="Bergman C.M."/>
            <person name="Oliver B."/>
            <person name="Markow T.A."/>
            <person name="Kaufman T.C."/>
            <person name="Kellis M."/>
            <person name="Gelbart W."/>
            <person name="Iyer V.N."/>
            <person name="Pollard D.A."/>
            <person name="Sackton T.B."/>
            <person name="Larracuente A.M."/>
            <person name="Singh N.D."/>
            <person name="Abad J.P."/>
            <person name="Abt D.N."/>
            <person name="Adryan B."/>
            <person name="Aguade M."/>
            <person name="Akashi H."/>
            <person name="Anderson W.W."/>
            <person name="Aquadro C.F."/>
            <person name="Ardell D.H."/>
            <person name="Arguello R."/>
            <person name="Artieri C.G."/>
            <person name="Barbash D.A."/>
            <person name="Barker D."/>
            <person name="Barsanti P."/>
            <person name="Batterham P."/>
            <person name="Batzoglou S."/>
            <person name="Begun D."/>
            <person name="Bhutkar A."/>
            <person name="Blanco E."/>
            <person name="Bosak S.A."/>
            <person name="Bradley R.K."/>
            <person name="Brand A.D."/>
            <person name="Brent M.R."/>
            <person name="Brooks A.N."/>
            <person name="Brown R.H."/>
            <person name="Butlin R.K."/>
            <person name="Caggese C."/>
            <person name="Calvi B.R."/>
            <person name="Bernardo de Carvalho A."/>
            <person name="Caspi A."/>
            <person name="Castrezana S."/>
            <person name="Celniker S.E."/>
            <person name="Chang J.L."/>
            <person name="Chapple C."/>
            <person name="Chatterji S."/>
            <person name="Chinwalla A."/>
            <person name="Civetta A."/>
            <person name="Clifton S.W."/>
            <person name="Comeron J.M."/>
            <person name="Costello J.C."/>
            <person name="Coyne J.A."/>
            <person name="Daub J."/>
            <person name="David R.G."/>
            <person name="Delcher A.L."/>
            <person name="Delehaunty K."/>
            <person name="Do C.B."/>
            <person name="Ebling H."/>
            <person name="Edwards K."/>
            <person name="Eickbush T."/>
            <person name="Evans J.D."/>
            <person name="Filipski A."/>
            <person name="Findeiss S."/>
            <person name="Freyhult E."/>
            <person name="Fulton L."/>
            <person name="Fulton R."/>
            <person name="Garcia A.C."/>
            <person name="Gardiner A."/>
            <person name="Garfield D.A."/>
            <person name="Garvin B.E."/>
            <person name="Gibson G."/>
            <person name="Gilbert D."/>
            <person name="Gnerre S."/>
            <person name="Godfrey J."/>
            <person name="Good R."/>
            <person name="Gotea V."/>
            <person name="Gravely B."/>
            <person name="Greenberg A.J."/>
            <person name="Griffiths-Jones S."/>
            <person name="Gross S."/>
            <person name="Guigo R."/>
            <person name="Gustafson E.A."/>
            <person name="Haerty W."/>
            <person name="Hahn M.W."/>
            <person name="Halligan D.L."/>
            <person name="Halpern A.L."/>
            <person name="Halter G.M."/>
            <person name="Han M.V."/>
            <person name="Heger A."/>
            <person name="Hillier L."/>
            <person name="Hinrichs A.S."/>
            <person name="Holmes I."/>
            <person name="Hoskins R.A."/>
            <person name="Hubisz M.J."/>
            <person name="Hultmark D."/>
            <person name="Huntley M.A."/>
            <person name="Jaffe D.B."/>
            <person name="Jagadeeshan S."/>
            <person name="Jeck W.R."/>
            <person name="Johnson J."/>
            <person name="Jones C.D."/>
            <person name="Jordan W.C."/>
            <person name="Karpen G.H."/>
            <person name="Kataoka E."/>
            <person name="Keightley P.D."/>
            <person name="Kheradpour P."/>
            <person name="Kirkness E.F."/>
            <person name="Koerich L.B."/>
            <person name="Kristiansen K."/>
            <person name="Kudrna D."/>
            <person name="Kulathinal R.J."/>
            <person name="Kumar S."/>
            <person name="Kwok R."/>
            <person name="Lander E."/>
            <person name="Langley C.H."/>
            <person name="Lapoint R."/>
            <person name="Lazzaro B.P."/>
            <person name="Lee S.J."/>
            <person name="Levesque L."/>
            <person name="Li R."/>
            <person name="Lin C.F."/>
            <person name="Lin M.F."/>
            <person name="Lindblad-Toh K."/>
            <person name="Llopart A."/>
            <person name="Long M."/>
            <person name="Low L."/>
            <person name="Lozovsky E."/>
            <person name="Lu J."/>
            <person name="Luo M."/>
            <person name="Machado C.A."/>
            <person name="Makalowski W."/>
            <person name="Marzo M."/>
            <person name="Matsuda M."/>
            <person name="Matzkin L."/>
            <person name="McAllister B."/>
            <person name="McBride C.S."/>
            <person name="McKernan B."/>
            <person name="McKernan K."/>
            <person name="Mendez-Lago M."/>
            <person name="Minx P."/>
            <person name="Mollenhauer M.U."/>
            <person name="Montooth K."/>
            <person name="Mount S.M."/>
            <person name="Mu X."/>
            <person name="Myers E."/>
            <person name="Negre B."/>
            <person name="Newfeld S."/>
            <person name="Nielsen R."/>
            <person name="Noor M.A."/>
            <person name="O'Grady P."/>
            <person name="Pachter L."/>
            <person name="Papaceit M."/>
            <person name="Parisi M.J."/>
            <person name="Parisi M."/>
            <person name="Parts L."/>
            <person name="Pedersen J.S."/>
            <person name="Pesole G."/>
            <person name="Phillippy A.M."/>
            <person name="Ponting C.P."/>
            <person name="Pop M."/>
            <person name="Porcelli D."/>
            <person name="Powell J.R."/>
            <person name="Prohaska S."/>
            <person name="Pruitt K."/>
            <person name="Puig M."/>
            <person name="Quesneville H."/>
            <person name="Ram K.R."/>
            <person name="Rand D."/>
            <person name="Rasmussen M.D."/>
            <person name="Reed L.K."/>
            <person name="Reenan R."/>
            <person name="Reily A."/>
            <person name="Remington K.A."/>
            <person name="Rieger T.T."/>
            <person name="Ritchie M.G."/>
            <person name="Robin C."/>
            <person name="Rogers Y.H."/>
            <person name="Rohde C."/>
            <person name="Rozas J."/>
            <person name="Rubenfield M.J."/>
            <person name="Ruiz A."/>
            <person name="Russo S."/>
            <person name="Salzberg S.L."/>
            <person name="Sanchez-Gracia A."/>
            <person name="Saranga D.J."/>
            <person name="Sato H."/>
            <person name="Schaeffer S.W."/>
            <person name="Schatz M.C."/>
            <person name="Schlenke T."/>
            <person name="Schwartz R."/>
            <person name="Segarra C."/>
            <person name="Singh R.S."/>
            <person name="Sirot L."/>
            <person name="Sirota M."/>
            <person name="Sisneros N.B."/>
            <person name="Smith C.D."/>
            <person name="Smith T.F."/>
            <person name="Spieth J."/>
            <person name="Stage D.E."/>
            <person name="Stark A."/>
            <person name="Stephan W."/>
            <person name="Strausberg R.L."/>
            <person name="Strempel S."/>
            <person name="Sturgill D."/>
            <person name="Sutton G."/>
            <person name="Sutton G.G."/>
            <person name="Tao W."/>
            <person name="Teichmann S."/>
            <person name="Tobari Y.N."/>
            <person name="Tomimura Y."/>
            <person name="Tsolas J.M."/>
            <person name="Valente V.L."/>
            <person name="Venter E."/>
            <person name="Venter J.C."/>
            <person name="Vicario S."/>
            <person name="Vieira F.G."/>
            <person name="Vilella A.J."/>
            <person name="Villasante A."/>
            <person name="Walenz B."/>
            <person name="Wang J."/>
            <person name="Wasserman M."/>
            <person name="Watts T."/>
            <person name="Wilson D."/>
            <person name="Wilson R.K."/>
            <person name="Wing R.A."/>
            <person name="Wolfner M.F."/>
            <person name="Wong A."/>
            <person name="Wong G.K."/>
            <person name="Wu C.I."/>
            <person name="Wu G."/>
            <person name="Yamamoto D."/>
            <person name="Yang H.P."/>
            <person name="Yang S.P."/>
            <person name="Yorke J.A."/>
            <person name="Yoshida K."/>
            <person name="Zdobnov E."/>
            <person name="Zhang P."/>
            <person name="Zhang Y."/>
            <person name="Zimin A.V."/>
            <person name="Baldwin J."/>
            <person name="Abdouelleil A."/>
            <person name="Abdulkadir J."/>
            <person name="Abebe A."/>
            <person name="Abera B."/>
            <person name="Abreu J."/>
            <person name="Acer S.C."/>
            <person name="Aftuck L."/>
            <person name="Alexander A."/>
            <person name="An P."/>
            <person name="Anderson E."/>
            <person name="Anderson S."/>
            <person name="Arachi H."/>
            <person name="Azer M."/>
            <person name="Bachantsang P."/>
            <person name="Barry A."/>
            <person name="Bayul T."/>
            <person name="Berlin A."/>
            <person name="Bessette D."/>
            <person name="Bloom T."/>
            <person name="Blye J."/>
            <person name="Boguslavskiy L."/>
            <person name="Bonnet C."/>
            <person name="Boukhgalter B."/>
            <person name="Bourzgui I."/>
            <person name="Brown A."/>
            <person name="Cahill P."/>
            <person name="Channer S."/>
            <person name="Cheshatsang Y."/>
            <person name="Chuda L."/>
            <person name="Citroen M."/>
            <person name="Collymore A."/>
            <person name="Cooke P."/>
            <person name="Costello M."/>
            <person name="D'Aco K."/>
            <person name="Daza R."/>
            <person name="De Haan G."/>
            <person name="DeGray S."/>
            <person name="DeMaso C."/>
            <person name="Dhargay N."/>
            <person name="Dooley K."/>
            <person name="Dooley E."/>
            <person name="Doricent M."/>
            <person name="Dorje P."/>
            <person name="Dorjee K."/>
            <person name="Dupes A."/>
            <person name="Elong R."/>
            <person name="Falk J."/>
            <person name="Farina A."/>
            <person name="Faro S."/>
            <person name="Ferguson D."/>
            <person name="Fisher S."/>
            <person name="Foley C.D."/>
            <person name="Franke A."/>
            <person name="Friedrich D."/>
            <person name="Gadbois L."/>
            <person name="Gearin G."/>
            <person name="Gearin C.R."/>
            <person name="Giannoukos G."/>
            <person name="Goode T."/>
            <person name="Graham J."/>
            <person name="Grandbois E."/>
            <person name="Grewal S."/>
            <person name="Gyaltsen K."/>
            <person name="Hafez N."/>
            <person name="Hagos B."/>
            <person name="Hall J."/>
            <person name="Henson C."/>
            <person name="Hollinger A."/>
            <person name="Honan T."/>
            <person name="Huard M.D."/>
            <person name="Hughes L."/>
            <person name="Hurhula B."/>
            <person name="Husby M.E."/>
            <person name="Kamat A."/>
            <person name="Kanga B."/>
            <person name="Kashin S."/>
            <person name="Khazanovich D."/>
            <person name="Kisner P."/>
            <person name="Lance K."/>
            <person name="Lara M."/>
            <person name="Lee W."/>
            <person name="Lennon N."/>
            <person name="Letendre F."/>
            <person name="LeVine R."/>
            <person name="Lipovsky A."/>
            <person name="Liu X."/>
            <person name="Liu J."/>
            <person name="Liu S."/>
            <person name="Lokyitsang T."/>
            <person name="Lokyitsang Y."/>
            <person name="Lubonja R."/>
            <person name="Lui A."/>
            <person name="MacDonald P."/>
            <person name="Magnisalis V."/>
            <person name="Maru K."/>
            <person name="Matthews C."/>
            <person name="McCusker W."/>
            <person name="McDonough S."/>
            <person name="Mehta T."/>
            <person name="Meldrim J."/>
            <person name="Meneus L."/>
            <person name="Mihai O."/>
            <person name="Mihalev A."/>
            <person name="Mihova T."/>
            <person name="Mittelman R."/>
            <person name="Mlenga V."/>
            <person name="Montmayeur A."/>
            <person name="Mulrain L."/>
            <person name="Navidi A."/>
            <person name="Naylor J."/>
            <person name="Negash T."/>
            <person name="Nguyen T."/>
            <person name="Nguyen N."/>
            <person name="Nicol R."/>
            <person name="Norbu C."/>
            <person name="Norbu N."/>
            <person name="Novod N."/>
            <person name="O'Neill B."/>
            <person name="Osman S."/>
            <person name="Markiewicz E."/>
            <person name="Oyono O.L."/>
            <person name="Patti C."/>
            <person name="Phunkhang P."/>
            <person name="Pierre F."/>
            <person name="Priest M."/>
            <person name="Raghuraman S."/>
            <person name="Rege F."/>
            <person name="Reyes R."/>
            <person name="Rise C."/>
            <person name="Rogov P."/>
            <person name="Ross K."/>
            <person name="Ryan E."/>
            <person name="Settipalli S."/>
            <person name="Shea T."/>
            <person name="Sherpa N."/>
            <person name="Shi L."/>
            <person name="Shih D."/>
            <person name="Sparrow T."/>
            <person name="Spaulding J."/>
            <person name="Stalker J."/>
            <person name="Stange-Thomann N."/>
            <person name="Stavropoulos S."/>
            <person name="Stone C."/>
            <person name="Strader C."/>
            <person name="Tesfaye S."/>
            <person name="Thomson T."/>
            <person name="Thoulutsang Y."/>
            <person name="Thoulutsang D."/>
            <person name="Topham K."/>
            <person name="Topping I."/>
            <person name="Tsamla T."/>
            <person name="Vassiliev H."/>
            <person name="Vo A."/>
            <person name="Wangchuk T."/>
            <person name="Wangdi T."/>
            <person name="Weiand M."/>
            <person name="Wilkinson J."/>
            <person name="Wilson A."/>
            <person name="Yadav S."/>
            <person name="Young G."/>
            <person name="Yu Q."/>
            <person name="Zembek L."/>
            <person name="Zhong D."/>
            <person name="Zimmer A."/>
            <person name="Zwirko Z."/>
            <person name="Jaffe D.B."/>
            <person name="Alvarez P."/>
            <person name="Brockman W."/>
            <person name="Butler J."/>
            <person name="Chin C."/>
            <person name="Gnerre S."/>
            <person name="Grabherr M."/>
            <person name="Kleber M."/>
            <person name="Mauceli E."/>
            <person name="MacCallum I."/>
        </authorList>
    </citation>
    <scope>NUCLEOTIDE SEQUENCE [LARGE SCALE GENOMIC DNA]</scope>
    <source>
        <strain evidence="2">Rob3c / Tucson 14021-0248.25</strain>
    </source>
</reference>
<protein>
    <submittedName>
        <fullName evidence="1">GM20949</fullName>
    </submittedName>
</protein>
<keyword evidence="2" id="KW-1185">Reference proteome</keyword>
<dbReference type="AlphaFoldDB" id="B4HQT8"/>
<dbReference type="OMA" id="CITKKIN"/>
<organism evidence="2">
    <name type="scientific">Drosophila sechellia</name>
    <name type="common">Fruit fly</name>
    <dbReference type="NCBI Taxonomy" id="7238"/>
    <lineage>
        <taxon>Eukaryota</taxon>
        <taxon>Metazoa</taxon>
        <taxon>Ecdysozoa</taxon>
        <taxon>Arthropoda</taxon>
        <taxon>Hexapoda</taxon>
        <taxon>Insecta</taxon>
        <taxon>Pterygota</taxon>
        <taxon>Neoptera</taxon>
        <taxon>Endopterygota</taxon>
        <taxon>Diptera</taxon>
        <taxon>Brachycera</taxon>
        <taxon>Muscomorpha</taxon>
        <taxon>Ephydroidea</taxon>
        <taxon>Drosophilidae</taxon>
        <taxon>Drosophila</taxon>
        <taxon>Sophophora</taxon>
    </lineage>
</organism>
<dbReference type="PhylomeDB" id="B4HQT8"/>
<gene>
    <name evidence="1" type="primary">Dsec\GM20949</name>
    <name evidence="1" type="ORF">Dsec_GM20949</name>
</gene>
<dbReference type="Proteomes" id="UP000001292">
    <property type="component" value="Unassembled WGS sequence"/>
</dbReference>
<evidence type="ECO:0000313" key="1">
    <source>
        <dbReference type="EMBL" id="EDW46748.1"/>
    </source>
</evidence>
<dbReference type="HOGENOM" id="CLU_1697392_0_0_1"/>